<evidence type="ECO:0000313" key="4">
    <source>
        <dbReference type="EMBL" id="KAL1410673.1"/>
    </source>
</evidence>
<dbReference type="RefSeq" id="XP_069210617.1">
    <property type="nucleotide sequence ID" value="XM_069353199.1"/>
</dbReference>
<proteinExistence type="predicted"/>
<keyword evidence="5" id="KW-1185">Reference proteome</keyword>
<feature type="region of interest" description="Disordered" evidence="1">
    <location>
        <begin position="51"/>
        <end position="79"/>
    </location>
</feature>
<sequence length="113" mass="11300">MRLATLVLLASLVASVSAAPVAAAPGSSASPGVLLSSAPASITHVVSATHAVQATHTHSRRPSPTANTPRIPPPPGQANLRSVGCLTDYEQYLPPIVGAGFFAIAGLIGLLTT</sequence>
<keyword evidence="2" id="KW-1133">Transmembrane helix</keyword>
<feature type="chain" id="PRO_5046774019" evidence="3">
    <location>
        <begin position="19"/>
        <end position="113"/>
    </location>
</feature>
<protein>
    <submittedName>
        <fullName evidence="4">Uncharacterized protein</fullName>
    </submittedName>
</protein>
<dbReference type="Proteomes" id="UP001565368">
    <property type="component" value="Unassembled WGS sequence"/>
</dbReference>
<evidence type="ECO:0000313" key="5">
    <source>
        <dbReference type="Proteomes" id="UP001565368"/>
    </source>
</evidence>
<keyword evidence="2" id="KW-0472">Membrane</keyword>
<accession>A0ABR3Q8K1</accession>
<keyword evidence="3" id="KW-0732">Signal</keyword>
<evidence type="ECO:0000256" key="1">
    <source>
        <dbReference type="SAM" id="MobiDB-lite"/>
    </source>
</evidence>
<evidence type="ECO:0000256" key="3">
    <source>
        <dbReference type="SAM" id="SignalP"/>
    </source>
</evidence>
<gene>
    <name evidence="4" type="ORF">Q8F55_004692</name>
</gene>
<reference evidence="4 5" key="1">
    <citation type="submission" date="2023-08" db="EMBL/GenBank/DDBJ databases">
        <title>Annotated Genome Sequence of Vanrija albida AlHP1.</title>
        <authorList>
            <person name="Herzog R."/>
        </authorList>
    </citation>
    <scope>NUCLEOTIDE SEQUENCE [LARGE SCALE GENOMIC DNA]</scope>
    <source>
        <strain evidence="4 5">AlHP1</strain>
    </source>
</reference>
<name>A0ABR3Q8K1_9TREE</name>
<dbReference type="EMBL" id="JBBXJM010000003">
    <property type="protein sequence ID" value="KAL1410673.1"/>
    <property type="molecule type" value="Genomic_DNA"/>
</dbReference>
<feature type="signal peptide" evidence="3">
    <location>
        <begin position="1"/>
        <end position="18"/>
    </location>
</feature>
<evidence type="ECO:0000256" key="2">
    <source>
        <dbReference type="SAM" id="Phobius"/>
    </source>
</evidence>
<keyword evidence="2" id="KW-0812">Transmembrane</keyword>
<comment type="caution">
    <text evidence="4">The sequence shown here is derived from an EMBL/GenBank/DDBJ whole genome shotgun (WGS) entry which is preliminary data.</text>
</comment>
<organism evidence="4 5">
    <name type="scientific">Vanrija albida</name>
    <dbReference type="NCBI Taxonomy" id="181172"/>
    <lineage>
        <taxon>Eukaryota</taxon>
        <taxon>Fungi</taxon>
        <taxon>Dikarya</taxon>
        <taxon>Basidiomycota</taxon>
        <taxon>Agaricomycotina</taxon>
        <taxon>Tremellomycetes</taxon>
        <taxon>Trichosporonales</taxon>
        <taxon>Trichosporonaceae</taxon>
        <taxon>Vanrija</taxon>
    </lineage>
</organism>
<dbReference type="GeneID" id="95985735"/>
<feature type="transmembrane region" description="Helical" evidence="2">
    <location>
        <begin position="92"/>
        <end position="111"/>
    </location>
</feature>